<dbReference type="Proteomes" id="UP000019146">
    <property type="component" value="Chromosome 2"/>
</dbReference>
<name>A0A0P0RHP5_9BURK</name>
<accession>A0A0P0RHP5</accession>
<dbReference type="EMBL" id="CP012747">
    <property type="protein sequence ID" value="ALL68074.1"/>
    <property type="molecule type" value="Genomic_DNA"/>
</dbReference>
<evidence type="ECO:0000313" key="1">
    <source>
        <dbReference type="EMBL" id="ALL68074.1"/>
    </source>
</evidence>
<organism evidence="1 2">
    <name type="scientific">Paraburkholderia caribensis MBA4</name>
    <dbReference type="NCBI Taxonomy" id="1323664"/>
    <lineage>
        <taxon>Bacteria</taxon>
        <taxon>Pseudomonadati</taxon>
        <taxon>Pseudomonadota</taxon>
        <taxon>Betaproteobacteria</taxon>
        <taxon>Burkholderiales</taxon>
        <taxon>Burkholderiaceae</taxon>
        <taxon>Paraburkholderia</taxon>
    </lineage>
</organism>
<proteinExistence type="predicted"/>
<dbReference type="AlphaFoldDB" id="A0A0P0RHP5"/>
<gene>
    <name evidence="1" type="ORF">K788_0000815</name>
</gene>
<reference evidence="1 2" key="1">
    <citation type="journal article" date="2014" name="Genome Announc.">
        <title>Draft Genome Sequence of the Haloacid-Degrading Burkholderia caribensis Strain MBA4.</title>
        <authorList>
            <person name="Pan Y."/>
            <person name="Kong K.F."/>
            <person name="Tsang J.S."/>
        </authorList>
    </citation>
    <scope>NUCLEOTIDE SEQUENCE [LARGE SCALE GENOMIC DNA]</scope>
    <source>
        <strain evidence="1 2">MBA4</strain>
    </source>
</reference>
<protein>
    <submittedName>
        <fullName evidence="1">Uncharacterized protein</fullName>
    </submittedName>
</protein>
<dbReference type="KEGG" id="bcai:K788_0000815"/>
<sequence>MADHECRSELVGLAGMKANLHENPVVKINFLLPRVCSEQAEAKFCGVSASRTGRASARNRSAWIAINRFCWCRARDTDEIRKHLSHSE</sequence>
<evidence type="ECO:0000313" key="2">
    <source>
        <dbReference type="Proteomes" id="UP000019146"/>
    </source>
</evidence>